<accession>A0A286AEN2</accession>
<dbReference type="EMBL" id="OCMT01000005">
    <property type="protein sequence ID" value="SOD20353.1"/>
    <property type="molecule type" value="Genomic_DNA"/>
</dbReference>
<organism evidence="2 3">
    <name type="scientific">Pedobacter xixiisoli</name>
    <dbReference type="NCBI Taxonomy" id="1476464"/>
    <lineage>
        <taxon>Bacteria</taxon>
        <taxon>Pseudomonadati</taxon>
        <taxon>Bacteroidota</taxon>
        <taxon>Sphingobacteriia</taxon>
        <taxon>Sphingobacteriales</taxon>
        <taxon>Sphingobacteriaceae</taxon>
        <taxon>Pedobacter</taxon>
    </lineage>
</organism>
<dbReference type="RefSeq" id="WP_097133861.1">
    <property type="nucleotide sequence ID" value="NZ_OCMT01000005.1"/>
</dbReference>
<proteinExistence type="predicted"/>
<reference evidence="3" key="1">
    <citation type="submission" date="2017-09" db="EMBL/GenBank/DDBJ databases">
        <authorList>
            <person name="Varghese N."/>
            <person name="Submissions S."/>
        </authorList>
    </citation>
    <scope>NUCLEOTIDE SEQUENCE [LARGE SCALE GENOMIC DNA]</scope>
    <source>
        <strain evidence="3">CGMCC 1.12803</strain>
    </source>
</reference>
<evidence type="ECO:0008006" key="4">
    <source>
        <dbReference type="Google" id="ProtNLM"/>
    </source>
</evidence>
<evidence type="ECO:0000313" key="2">
    <source>
        <dbReference type="EMBL" id="SOD20353.1"/>
    </source>
</evidence>
<keyword evidence="3" id="KW-1185">Reference proteome</keyword>
<evidence type="ECO:0000256" key="1">
    <source>
        <dbReference type="SAM" id="SignalP"/>
    </source>
</evidence>
<dbReference type="Gene3D" id="2.160.20.10">
    <property type="entry name" value="Single-stranded right-handed beta-helix, Pectin lyase-like"/>
    <property type="match status" value="1"/>
</dbReference>
<dbReference type="PROSITE" id="PS51257">
    <property type="entry name" value="PROKAR_LIPOPROTEIN"/>
    <property type="match status" value="1"/>
</dbReference>
<evidence type="ECO:0000313" key="3">
    <source>
        <dbReference type="Proteomes" id="UP000219281"/>
    </source>
</evidence>
<dbReference type="InterPro" id="IPR011050">
    <property type="entry name" value="Pectin_lyase_fold/virulence"/>
</dbReference>
<keyword evidence="1" id="KW-0732">Signal</keyword>
<dbReference type="AlphaFoldDB" id="A0A286AEN2"/>
<dbReference type="Proteomes" id="UP000219281">
    <property type="component" value="Unassembled WGS sequence"/>
</dbReference>
<sequence length="461" mass="50836">MKNVTLLILLTILTFSFAACNKDEDIAFDPNAKLSFSTDSVLFDTVFTSVGSTVRRFKIFNYNDKAINLDEIKIGGGTNSPFIINVNGRQMAEGKNVKINGNDSINVLVKVTIDPTLQTQTFIVEDAILMSFNGKQEKIPLVAYGQNAIFLKNESIKNNTVWDSKLPYIISNLLTVEENATLTIAAGTKVLFHNGSTMNVKGTLTAVGTKQDSILFASDRTERIYEEEPGQWNGIHFYGSSKNSVINHATIKNGIAGITVDSLSSNSNPKLILANTMVKNMQVVGLLGYHTNLVAYNNLFHNCGQYLVYGIGGGTYDLAQNTFGAYNYSFARRTSGVHLSDFISATEFASLNATLTNNIIWGSLEDELTIEKKSTAVSVVNLRNNLIKTTKTEFNGNDNIINIDPLFINPRQGNFKISDTSPAKNKGLNLSSHPYFTIYLSKDILEKQRLFPSELGCYENN</sequence>
<name>A0A286AEN2_9SPHI</name>
<gene>
    <name evidence="2" type="ORF">SAMN06297358_4069</name>
</gene>
<feature type="signal peptide" evidence="1">
    <location>
        <begin position="1"/>
        <end position="18"/>
    </location>
</feature>
<dbReference type="OrthoDB" id="1111178at2"/>
<dbReference type="InterPro" id="IPR012334">
    <property type="entry name" value="Pectin_lyas_fold"/>
</dbReference>
<protein>
    <recommendedName>
        <fullName evidence="4">Right handed beta helix region</fullName>
    </recommendedName>
</protein>
<feature type="chain" id="PRO_5013058133" description="Right handed beta helix region" evidence="1">
    <location>
        <begin position="19"/>
        <end position="461"/>
    </location>
</feature>
<dbReference type="SUPFAM" id="SSF51126">
    <property type="entry name" value="Pectin lyase-like"/>
    <property type="match status" value="1"/>
</dbReference>